<evidence type="ECO:0000313" key="3">
    <source>
        <dbReference type="Proteomes" id="UP000838412"/>
    </source>
</evidence>
<feature type="compositionally biased region" description="Basic and acidic residues" evidence="1">
    <location>
        <begin position="134"/>
        <end position="144"/>
    </location>
</feature>
<name>A0A8K0EYB8_BRALA</name>
<protein>
    <submittedName>
        <fullName evidence="2">Hypp3679 protein</fullName>
    </submittedName>
</protein>
<feature type="compositionally biased region" description="Low complexity" evidence="1">
    <location>
        <begin position="206"/>
        <end position="218"/>
    </location>
</feature>
<keyword evidence="3" id="KW-1185">Reference proteome</keyword>
<dbReference type="EMBL" id="OV696691">
    <property type="protein sequence ID" value="CAH1267078.1"/>
    <property type="molecule type" value="Genomic_DNA"/>
</dbReference>
<sequence>MFVLSVMRDDHTLQQIGDNVNTFLKVTAGETPFVHIVDNDNLSRMGSIKGALYSPDGYHINRFGVRVLAANFKRTVHPLLGLGQYMGKAGRDVGHSSHTSQRTRSPTPNQYTTRRQGQQEHTARNDLPPTRYGQDGERNQDPPRCEGTPMERPATAPKPPHPGRPPFLPSHPGRPPFLPSQAPGPWGYPPAMFSHPPVPWGMSATNSPPNSSSRINSPPSRPWHPAMLWPPMINMW</sequence>
<organism evidence="2 3">
    <name type="scientific">Branchiostoma lanceolatum</name>
    <name type="common">Common lancelet</name>
    <name type="synonym">Amphioxus lanceolatum</name>
    <dbReference type="NCBI Taxonomy" id="7740"/>
    <lineage>
        <taxon>Eukaryota</taxon>
        <taxon>Metazoa</taxon>
        <taxon>Chordata</taxon>
        <taxon>Cephalochordata</taxon>
        <taxon>Leptocardii</taxon>
        <taxon>Amphioxiformes</taxon>
        <taxon>Branchiostomatidae</taxon>
        <taxon>Branchiostoma</taxon>
    </lineage>
</organism>
<evidence type="ECO:0000256" key="1">
    <source>
        <dbReference type="SAM" id="MobiDB-lite"/>
    </source>
</evidence>
<dbReference type="OrthoDB" id="10591833at2759"/>
<gene>
    <name evidence="2" type="primary">Hypp3679</name>
    <name evidence="2" type="ORF">BLAG_LOCUS20553</name>
</gene>
<dbReference type="Proteomes" id="UP000838412">
    <property type="component" value="Chromosome 6"/>
</dbReference>
<dbReference type="AlphaFoldDB" id="A0A8K0EYB8"/>
<proteinExistence type="predicted"/>
<dbReference type="SUPFAM" id="SSF52266">
    <property type="entry name" value="SGNH hydrolase"/>
    <property type="match status" value="1"/>
</dbReference>
<feature type="region of interest" description="Disordered" evidence="1">
    <location>
        <begin position="89"/>
        <end position="224"/>
    </location>
</feature>
<accession>A0A8K0EYB8</accession>
<evidence type="ECO:0000313" key="2">
    <source>
        <dbReference type="EMBL" id="CAH1267078.1"/>
    </source>
</evidence>
<feature type="compositionally biased region" description="Pro residues" evidence="1">
    <location>
        <begin position="156"/>
        <end position="178"/>
    </location>
</feature>
<reference evidence="2" key="1">
    <citation type="submission" date="2022-01" db="EMBL/GenBank/DDBJ databases">
        <authorList>
            <person name="Braso-Vives M."/>
        </authorList>
    </citation>
    <scope>NUCLEOTIDE SEQUENCE</scope>
</reference>
<feature type="compositionally biased region" description="Polar residues" evidence="1">
    <location>
        <begin position="96"/>
        <end position="116"/>
    </location>
</feature>